<feature type="region of interest" description="Disordered" evidence="1">
    <location>
        <begin position="219"/>
        <end position="241"/>
    </location>
</feature>
<proteinExistence type="predicted"/>
<protein>
    <submittedName>
        <fullName evidence="2">Uncharacterized protein</fullName>
    </submittedName>
</protein>
<feature type="compositionally biased region" description="Acidic residues" evidence="1">
    <location>
        <begin position="227"/>
        <end position="241"/>
    </location>
</feature>
<evidence type="ECO:0000256" key="1">
    <source>
        <dbReference type="SAM" id="MobiDB-lite"/>
    </source>
</evidence>
<organism evidence="2 3">
    <name type="scientific">Dendrobium thyrsiflorum</name>
    <name type="common">Pinecone-like raceme dendrobium</name>
    <name type="synonym">Orchid</name>
    <dbReference type="NCBI Taxonomy" id="117978"/>
    <lineage>
        <taxon>Eukaryota</taxon>
        <taxon>Viridiplantae</taxon>
        <taxon>Streptophyta</taxon>
        <taxon>Embryophyta</taxon>
        <taxon>Tracheophyta</taxon>
        <taxon>Spermatophyta</taxon>
        <taxon>Magnoliopsida</taxon>
        <taxon>Liliopsida</taxon>
        <taxon>Asparagales</taxon>
        <taxon>Orchidaceae</taxon>
        <taxon>Epidendroideae</taxon>
        <taxon>Malaxideae</taxon>
        <taxon>Dendrobiinae</taxon>
        <taxon>Dendrobium</taxon>
    </lineage>
</organism>
<feature type="compositionally biased region" description="Polar residues" evidence="1">
    <location>
        <begin position="154"/>
        <end position="170"/>
    </location>
</feature>
<feature type="region of interest" description="Disordered" evidence="1">
    <location>
        <begin position="151"/>
        <end position="170"/>
    </location>
</feature>
<dbReference type="AlphaFoldDB" id="A0ABD0VJ86"/>
<gene>
    <name evidence="2" type="ORF">M5K25_006582</name>
</gene>
<name>A0ABD0VJ86_DENTH</name>
<evidence type="ECO:0000313" key="3">
    <source>
        <dbReference type="Proteomes" id="UP001552299"/>
    </source>
</evidence>
<accession>A0ABD0VJ86</accession>
<dbReference type="EMBL" id="JANQDX010000006">
    <property type="protein sequence ID" value="KAL0922588.1"/>
    <property type="molecule type" value="Genomic_DNA"/>
</dbReference>
<dbReference type="Proteomes" id="UP001552299">
    <property type="component" value="Unassembled WGS sequence"/>
</dbReference>
<reference evidence="2 3" key="1">
    <citation type="journal article" date="2024" name="Plant Biotechnol. J.">
        <title>Dendrobium thyrsiflorum genome and its molecular insights into genes involved in important horticultural traits.</title>
        <authorList>
            <person name="Chen B."/>
            <person name="Wang J.Y."/>
            <person name="Zheng P.J."/>
            <person name="Li K.L."/>
            <person name="Liang Y.M."/>
            <person name="Chen X.F."/>
            <person name="Zhang C."/>
            <person name="Zhao X."/>
            <person name="He X."/>
            <person name="Zhang G.Q."/>
            <person name="Liu Z.J."/>
            <person name="Xu Q."/>
        </authorList>
    </citation>
    <scope>NUCLEOTIDE SEQUENCE [LARGE SCALE GENOMIC DNA]</scope>
    <source>
        <strain evidence="2">GZMU011</strain>
    </source>
</reference>
<keyword evidence="3" id="KW-1185">Reference proteome</keyword>
<sequence>MSMNKPSSSPSSSSIFSSGILPIRKFIKQGRQRGRKEGGRPAVCLAGDRGWAARWPGRRLWAGQRCFVVSVVPLLTILPSSSVRSCITALLVSEPVTGRARMTYRIKEPASEEVRSLDTLWANQYNIIHQLAELAADVQRLTVEMSHEFKRQLHQQPQQNEAPANRTVQRRLQLTPVRNIRTRPNRGPKVKKIRILSLPHLRIFVVFSLNANRMKCPQRQQAHFADGEDGSDPADADLDGDAETDDIVADEGEPLMSDSYSISTELPFGVTLINSANTTGEGGCIYIRQAAEGIIARREKMG</sequence>
<evidence type="ECO:0000313" key="2">
    <source>
        <dbReference type="EMBL" id="KAL0922588.1"/>
    </source>
</evidence>
<comment type="caution">
    <text evidence="2">The sequence shown here is derived from an EMBL/GenBank/DDBJ whole genome shotgun (WGS) entry which is preliminary data.</text>
</comment>